<evidence type="ECO:0000259" key="3">
    <source>
        <dbReference type="SMART" id="SM00322"/>
    </source>
</evidence>
<dbReference type="InterPro" id="IPR004088">
    <property type="entry name" value="KH_dom_type_1"/>
</dbReference>
<feature type="domain" description="K Homology" evidence="3">
    <location>
        <begin position="24"/>
        <end position="95"/>
    </location>
</feature>
<feature type="compositionally biased region" description="Gly residues" evidence="2">
    <location>
        <begin position="152"/>
        <end position="167"/>
    </location>
</feature>
<keyword evidence="1" id="KW-0694">RNA-binding</keyword>
<dbReference type="InterPro" id="IPR004087">
    <property type="entry name" value="KH_dom"/>
</dbReference>
<dbReference type="Gene3D" id="3.30.1370.10">
    <property type="entry name" value="K Homology domain, type 1"/>
    <property type="match status" value="1"/>
</dbReference>
<dbReference type="EMBL" id="JAZGQO010000008">
    <property type="protein sequence ID" value="KAK6179682.1"/>
    <property type="molecule type" value="Genomic_DNA"/>
</dbReference>
<dbReference type="SMART" id="SM00322">
    <property type="entry name" value="KH"/>
    <property type="match status" value="1"/>
</dbReference>
<accession>A0AAN8PKI7</accession>
<reference evidence="4 5" key="1">
    <citation type="submission" date="2024-01" db="EMBL/GenBank/DDBJ databases">
        <title>The genome of the rayed Mediterranean limpet Patella caerulea (Linnaeus, 1758).</title>
        <authorList>
            <person name="Anh-Thu Weber A."/>
            <person name="Halstead-Nussloch G."/>
        </authorList>
    </citation>
    <scope>NUCLEOTIDE SEQUENCE [LARGE SCALE GENOMIC DNA]</scope>
    <source>
        <strain evidence="4">AATW-2023a</strain>
        <tissue evidence="4">Whole specimen</tissue>
    </source>
</reference>
<name>A0AAN8PKI7_PATCE</name>
<feature type="compositionally biased region" description="Gly residues" evidence="2">
    <location>
        <begin position="11"/>
        <end position="23"/>
    </location>
</feature>
<keyword evidence="5" id="KW-1185">Reference proteome</keyword>
<feature type="region of interest" description="Disordered" evidence="2">
    <location>
        <begin position="1"/>
        <end position="30"/>
    </location>
</feature>
<feature type="compositionally biased region" description="Basic and acidic residues" evidence="2">
    <location>
        <begin position="1"/>
        <end position="10"/>
    </location>
</feature>
<sequence length="167" mass="17190">MSYGQERDYGRGGGGGRGYGGDGGGDKSTFYVDQQHVGRIIGKGGNRIRDLQDESGCQIKIESRNSDREGQARVDLIGDSGSQSYARNEIQKICDQPPREGGGYRGGGRGGGRDGGYGGGRDGGYGGGRDGGYGGGRDGGGYRGNREERGYGGDGGGRYNNGGGWGS</sequence>
<feature type="region of interest" description="Disordered" evidence="2">
    <location>
        <begin position="60"/>
        <end position="167"/>
    </location>
</feature>
<protein>
    <recommendedName>
        <fullName evidence="3">K Homology domain-containing protein</fullName>
    </recommendedName>
</protein>
<gene>
    <name evidence="4" type="ORF">SNE40_011988</name>
</gene>
<organism evidence="4 5">
    <name type="scientific">Patella caerulea</name>
    <name type="common">Rayed Mediterranean limpet</name>
    <dbReference type="NCBI Taxonomy" id="87958"/>
    <lineage>
        <taxon>Eukaryota</taxon>
        <taxon>Metazoa</taxon>
        <taxon>Spiralia</taxon>
        <taxon>Lophotrochozoa</taxon>
        <taxon>Mollusca</taxon>
        <taxon>Gastropoda</taxon>
        <taxon>Patellogastropoda</taxon>
        <taxon>Patelloidea</taxon>
        <taxon>Patellidae</taxon>
        <taxon>Patella</taxon>
    </lineage>
</organism>
<dbReference type="AlphaFoldDB" id="A0AAN8PKI7"/>
<dbReference type="PRINTS" id="PR01228">
    <property type="entry name" value="EGGSHELL"/>
</dbReference>
<dbReference type="GO" id="GO:0003723">
    <property type="term" value="F:RNA binding"/>
    <property type="evidence" value="ECO:0007669"/>
    <property type="project" value="UniProtKB-UniRule"/>
</dbReference>
<dbReference type="PROSITE" id="PS50084">
    <property type="entry name" value="KH_TYPE_1"/>
    <property type="match status" value="1"/>
</dbReference>
<evidence type="ECO:0000313" key="5">
    <source>
        <dbReference type="Proteomes" id="UP001347796"/>
    </source>
</evidence>
<feature type="compositionally biased region" description="Gly residues" evidence="2">
    <location>
        <begin position="100"/>
        <end position="143"/>
    </location>
</feature>
<dbReference type="Pfam" id="PF00013">
    <property type="entry name" value="KH_1"/>
    <property type="match status" value="1"/>
</dbReference>
<evidence type="ECO:0000256" key="2">
    <source>
        <dbReference type="SAM" id="MobiDB-lite"/>
    </source>
</evidence>
<dbReference type="CDD" id="cd00105">
    <property type="entry name" value="KH-I"/>
    <property type="match status" value="1"/>
</dbReference>
<proteinExistence type="predicted"/>
<evidence type="ECO:0000256" key="1">
    <source>
        <dbReference type="PROSITE-ProRule" id="PRU00117"/>
    </source>
</evidence>
<evidence type="ECO:0000313" key="4">
    <source>
        <dbReference type="EMBL" id="KAK6179682.1"/>
    </source>
</evidence>
<feature type="compositionally biased region" description="Basic and acidic residues" evidence="2">
    <location>
        <begin position="61"/>
        <end position="72"/>
    </location>
</feature>
<dbReference type="Proteomes" id="UP001347796">
    <property type="component" value="Unassembled WGS sequence"/>
</dbReference>
<dbReference type="SUPFAM" id="SSF54791">
    <property type="entry name" value="Eukaryotic type KH-domain (KH-domain type I)"/>
    <property type="match status" value="1"/>
</dbReference>
<comment type="caution">
    <text evidence="4">The sequence shown here is derived from an EMBL/GenBank/DDBJ whole genome shotgun (WGS) entry which is preliminary data.</text>
</comment>
<dbReference type="InterPro" id="IPR036612">
    <property type="entry name" value="KH_dom_type_1_sf"/>
</dbReference>